<reference evidence="6" key="2">
    <citation type="submission" date="2020-05" db="UniProtKB">
        <authorList>
            <consortium name="EnsemblMetazoa"/>
        </authorList>
    </citation>
    <scope>IDENTIFICATION</scope>
    <source>
        <strain evidence="6">FAR1</strain>
    </source>
</reference>
<evidence type="ECO:0000313" key="7">
    <source>
        <dbReference type="Proteomes" id="UP000075886"/>
    </source>
</evidence>
<keyword evidence="7" id="KW-1185">Reference proteome</keyword>
<evidence type="ECO:0000256" key="4">
    <source>
        <dbReference type="ARBA" id="ARBA00023136"/>
    </source>
</evidence>
<evidence type="ECO:0000256" key="2">
    <source>
        <dbReference type="ARBA" id="ARBA00022692"/>
    </source>
</evidence>
<feature type="transmembrane region" description="Helical" evidence="5">
    <location>
        <begin position="6"/>
        <end position="27"/>
    </location>
</feature>
<dbReference type="Pfam" id="PF00335">
    <property type="entry name" value="Tetraspanin"/>
    <property type="match status" value="1"/>
</dbReference>
<organism evidence="6 7">
    <name type="scientific">Anopheles farauti</name>
    <dbReference type="NCBI Taxonomy" id="69004"/>
    <lineage>
        <taxon>Eukaryota</taxon>
        <taxon>Metazoa</taxon>
        <taxon>Ecdysozoa</taxon>
        <taxon>Arthropoda</taxon>
        <taxon>Hexapoda</taxon>
        <taxon>Insecta</taxon>
        <taxon>Pterygota</taxon>
        <taxon>Neoptera</taxon>
        <taxon>Endopterygota</taxon>
        <taxon>Diptera</taxon>
        <taxon>Nematocera</taxon>
        <taxon>Culicoidea</taxon>
        <taxon>Culicidae</taxon>
        <taxon>Anophelinae</taxon>
        <taxon>Anopheles</taxon>
    </lineage>
</organism>
<dbReference type="SUPFAM" id="SSF48652">
    <property type="entry name" value="Tetraspanin"/>
    <property type="match status" value="1"/>
</dbReference>
<dbReference type="Proteomes" id="UP000075886">
    <property type="component" value="Unassembled WGS sequence"/>
</dbReference>
<reference evidence="7" key="1">
    <citation type="submission" date="2014-01" db="EMBL/GenBank/DDBJ databases">
        <title>The Genome Sequence of Anopheles farauti FAR1 (V2).</title>
        <authorList>
            <consortium name="The Broad Institute Genomics Platform"/>
            <person name="Neafsey D.E."/>
            <person name="Besansky N."/>
            <person name="Howell P."/>
            <person name="Walton C."/>
            <person name="Young S.K."/>
            <person name="Zeng Q."/>
            <person name="Gargeya S."/>
            <person name="Fitzgerald M."/>
            <person name="Haas B."/>
            <person name="Abouelleil A."/>
            <person name="Allen A.W."/>
            <person name="Alvarado L."/>
            <person name="Arachchi H.M."/>
            <person name="Berlin A.M."/>
            <person name="Chapman S.B."/>
            <person name="Gainer-Dewar J."/>
            <person name="Goldberg J."/>
            <person name="Griggs A."/>
            <person name="Gujja S."/>
            <person name="Hansen M."/>
            <person name="Howarth C."/>
            <person name="Imamovic A."/>
            <person name="Ireland A."/>
            <person name="Larimer J."/>
            <person name="McCowan C."/>
            <person name="Murphy C."/>
            <person name="Pearson M."/>
            <person name="Poon T.W."/>
            <person name="Priest M."/>
            <person name="Roberts A."/>
            <person name="Saif S."/>
            <person name="Shea T."/>
            <person name="Sisk P."/>
            <person name="Sykes S."/>
            <person name="Wortman J."/>
            <person name="Nusbaum C."/>
            <person name="Birren B."/>
        </authorList>
    </citation>
    <scope>NUCLEOTIDE SEQUENCE [LARGE SCALE GENOMIC DNA]</scope>
    <source>
        <strain evidence="7">FAR1</strain>
    </source>
</reference>
<comment type="subcellular location">
    <subcellularLocation>
        <location evidence="1">Membrane</location>
        <topology evidence="1">Multi-pass membrane protein</topology>
    </subcellularLocation>
</comment>
<dbReference type="Gene3D" id="1.10.1450.10">
    <property type="entry name" value="Tetraspanin"/>
    <property type="match status" value="1"/>
</dbReference>
<keyword evidence="2 5" id="KW-0812">Transmembrane</keyword>
<name>A0A182PZI1_9DIPT</name>
<evidence type="ECO:0000256" key="1">
    <source>
        <dbReference type="ARBA" id="ARBA00004141"/>
    </source>
</evidence>
<sequence length="148" mass="16926">MCFYSYFLLSFLALVVLGVGSVLGYAFRDRIALGMQDQMYQSLDMYGRRRLTTVSWDMTQEDLHCCGVENYRDWNDRIPDSCCMDDYGARKRPCQQLQTSLTIYRMGCYEAIAEALTRNCLLLGGTSLILMVVIVPATIIAYYMLTTV</sequence>
<dbReference type="InterPro" id="IPR008952">
    <property type="entry name" value="Tetraspanin_EC2_sf"/>
</dbReference>
<dbReference type="STRING" id="69004.A0A182PZI1"/>
<proteinExistence type="predicted"/>
<dbReference type="EnsemblMetazoa" id="AFAF000094-RA">
    <property type="protein sequence ID" value="AFAF000094-PA"/>
    <property type="gene ID" value="AFAF000094"/>
</dbReference>
<evidence type="ECO:0000256" key="5">
    <source>
        <dbReference type="SAM" id="Phobius"/>
    </source>
</evidence>
<feature type="transmembrane region" description="Helical" evidence="5">
    <location>
        <begin position="121"/>
        <end position="145"/>
    </location>
</feature>
<keyword evidence="4 5" id="KW-0472">Membrane</keyword>
<dbReference type="GO" id="GO:0005886">
    <property type="term" value="C:plasma membrane"/>
    <property type="evidence" value="ECO:0007669"/>
    <property type="project" value="TreeGrafter"/>
</dbReference>
<evidence type="ECO:0000256" key="3">
    <source>
        <dbReference type="ARBA" id="ARBA00022989"/>
    </source>
</evidence>
<dbReference type="InterPro" id="IPR018499">
    <property type="entry name" value="Tetraspanin/Peripherin"/>
</dbReference>
<dbReference type="EMBL" id="AXCN02001116">
    <property type="status" value="NOT_ANNOTATED_CDS"/>
    <property type="molecule type" value="Genomic_DNA"/>
</dbReference>
<keyword evidence="3 5" id="KW-1133">Transmembrane helix</keyword>
<evidence type="ECO:0000313" key="6">
    <source>
        <dbReference type="EnsemblMetazoa" id="AFAF000094-PA"/>
    </source>
</evidence>
<dbReference type="AlphaFoldDB" id="A0A182PZI1"/>
<dbReference type="PANTHER" id="PTHR19282">
    <property type="entry name" value="TETRASPANIN"/>
    <property type="match status" value="1"/>
</dbReference>
<dbReference type="PANTHER" id="PTHR19282:SF477">
    <property type="entry name" value="TETRASPANIN"/>
    <property type="match status" value="1"/>
</dbReference>
<dbReference type="VEuPathDB" id="VectorBase:AFAF000094"/>
<protein>
    <recommendedName>
        <fullName evidence="8">Tetraspanin</fullName>
    </recommendedName>
</protein>
<accession>A0A182PZI1</accession>
<evidence type="ECO:0008006" key="8">
    <source>
        <dbReference type="Google" id="ProtNLM"/>
    </source>
</evidence>